<feature type="domain" description="Fumarate reductase/succinate dehydrogenase flavoprotein-like C-terminal" evidence="14">
    <location>
        <begin position="452"/>
        <end position="542"/>
    </location>
</feature>
<evidence type="ECO:0000256" key="5">
    <source>
        <dbReference type="ARBA" id="ARBA00022630"/>
    </source>
</evidence>
<keyword evidence="7 12" id="KW-0274">FAD</keyword>
<comment type="cofactor">
    <cofactor evidence="1 12">
        <name>FAD</name>
        <dbReference type="ChEBI" id="CHEBI:57692"/>
    </cofactor>
</comment>
<dbReference type="Gene3D" id="1.20.58.100">
    <property type="entry name" value="Fumarate reductase/succinate dehydrogenase flavoprotein-like, C-terminal domain"/>
    <property type="match status" value="1"/>
</dbReference>
<dbReference type="AlphaFoldDB" id="A0A518BWK9"/>
<keyword evidence="6 12" id="KW-0662">Pyridine nucleotide biosynthesis</keyword>
<evidence type="ECO:0000256" key="3">
    <source>
        <dbReference type="ARBA" id="ARBA00008562"/>
    </source>
</evidence>
<keyword evidence="5 12" id="KW-0285">Flavoprotein</keyword>
<dbReference type="SUPFAM" id="SSF56425">
    <property type="entry name" value="Succinate dehydrogenase/fumarate reductase flavoprotein, catalytic domain"/>
    <property type="match status" value="1"/>
</dbReference>
<evidence type="ECO:0000256" key="12">
    <source>
        <dbReference type="RuleBase" id="RU362049"/>
    </source>
</evidence>
<dbReference type="EC" id="1.4.3.16" evidence="4 10"/>
<dbReference type="RefSeq" id="WP_236254759.1">
    <property type="nucleotide sequence ID" value="NZ_CP036280.1"/>
</dbReference>
<dbReference type="InterPro" id="IPR003953">
    <property type="entry name" value="FAD-dep_OxRdtase_2_FAD-bd"/>
</dbReference>
<dbReference type="Proteomes" id="UP000320386">
    <property type="component" value="Chromosome"/>
</dbReference>
<reference evidence="15 16" key="1">
    <citation type="submission" date="2019-02" db="EMBL/GenBank/DDBJ databases">
        <title>Deep-cultivation of Planctomycetes and their phenomic and genomic characterization uncovers novel biology.</title>
        <authorList>
            <person name="Wiegand S."/>
            <person name="Jogler M."/>
            <person name="Boedeker C."/>
            <person name="Pinto D."/>
            <person name="Vollmers J."/>
            <person name="Rivas-Marin E."/>
            <person name="Kohn T."/>
            <person name="Peeters S.H."/>
            <person name="Heuer A."/>
            <person name="Rast P."/>
            <person name="Oberbeckmann S."/>
            <person name="Bunk B."/>
            <person name="Jeske O."/>
            <person name="Meyerdierks A."/>
            <person name="Storesund J.E."/>
            <person name="Kallscheuer N."/>
            <person name="Luecker S."/>
            <person name="Lage O.M."/>
            <person name="Pohl T."/>
            <person name="Merkel B.J."/>
            <person name="Hornburger P."/>
            <person name="Mueller R.-W."/>
            <person name="Bruemmer F."/>
            <person name="Labrenz M."/>
            <person name="Spormann A.M."/>
            <person name="Op den Camp H."/>
            <person name="Overmann J."/>
            <person name="Amann R."/>
            <person name="Jetten M.S.M."/>
            <person name="Mascher T."/>
            <person name="Medema M.H."/>
            <person name="Devos D.P."/>
            <person name="Kaster A.-K."/>
            <person name="Ovreas L."/>
            <person name="Rohde M."/>
            <person name="Galperin M.Y."/>
            <person name="Jogler C."/>
        </authorList>
    </citation>
    <scope>NUCLEOTIDE SEQUENCE [LARGE SCALE GENOMIC DNA]</scope>
    <source>
        <strain evidence="15 16">Pan265</strain>
    </source>
</reference>
<dbReference type="KEGG" id="mcad:Pan265_12060"/>
<evidence type="ECO:0000256" key="6">
    <source>
        <dbReference type="ARBA" id="ARBA00022642"/>
    </source>
</evidence>
<gene>
    <name evidence="15" type="primary">nadB</name>
    <name evidence="15" type="ORF">Pan265_12060</name>
</gene>
<comment type="catalytic activity">
    <reaction evidence="9">
        <text>L-aspartate + O2 = iminosuccinate + H2O2</text>
        <dbReference type="Rhea" id="RHEA:25876"/>
        <dbReference type="ChEBI" id="CHEBI:15379"/>
        <dbReference type="ChEBI" id="CHEBI:16240"/>
        <dbReference type="ChEBI" id="CHEBI:29991"/>
        <dbReference type="ChEBI" id="CHEBI:77875"/>
        <dbReference type="EC" id="1.4.3.16"/>
    </reaction>
    <physiologicalReaction direction="left-to-right" evidence="9">
        <dbReference type="Rhea" id="RHEA:25877"/>
    </physiologicalReaction>
</comment>
<keyword evidence="8 12" id="KW-0560">Oxidoreductase</keyword>
<comment type="pathway">
    <text evidence="2 12">Cofactor biosynthesis; NAD(+) biosynthesis; iminoaspartate from L-aspartate (oxidase route): step 1/1.</text>
</comment>
<dbReference type="PANTHER" id="PTHR42716">
    <property type="entry name" value="L-ASPARTATE OXIDASE"/>
    <property type="match status" value="1"/>
</dbReference>
<evidence type="ECO:0000313" key="15">
    <source>
        <dbReference type="EMBL" id="QDU71357.1"/>
    </source>
</evidence>
<dbReference type="SUPFAM" id="SSF51905">
    <property type="entry name" value="FAD/NAD(P)-binding domain"/>
    <property type="match status" value="1"/>
</dbReference>
<comment type="similarity">
    <text evidence="3 12">Belongs to the FAD-dependent oxidoreductase 2 family. NadB subfamily.</text>
</comment>
<comment type="subcellular location">
    <subcellularLocation>
        <location evidence="12">Cytoplasm</location>
    </subcellularLocation>
</comment>
<dbReference type="Pfam" id="PF02910">
    <property type="entry name" value="Succ_DH_flav_C"/>
    <property type="match status" value="1"/>
</dbReference>
<dbReference type="InterPro" id="IPR036188">
    <property type="entry name" value="FAD/NAD-bd_sf"/>
</dbReference>
<evidence type="ECO:0000259" key="14">
    <source>
        <dbReference type="Pfam" id="PF02910"/>
    </source>
</evidence>
<keyword evidence="16" id="KW-1185">Reference proteome</keyword>
<evidence type="ECO:0000256" key="9">
    <source>
        <dbReference type="ARBA" id="ARBA00048305"/>
    </source>
</evidence>
<feature type="active site" description="Proton acceptor" evidence="11">
    <location>
        <position position="303"/>
    </location>
</feature>
<name>A0A518BWK9_9BACT</name>
<protein>
    <recommendedName>
        <fullName evidence="4 10">L-aspartate oxidase</fullName>
        <ecNumber evidence="4 10">1.4.3.16</ecNumber>
    </recommendedName>
</protein>
<evidence type="ECO:0000313" key="16">
    <source>
        <dbReference type="Proteomes" id="UP000320386"/>
    </source>
</evidence>
<evidence type="ECO:0000256" key="10">
    <source>
        <dbReference type="NCBIfam" id="TIGR00551"/>
    </source>
</evidence>
<dbReference type="FunFam" id="3.90.700.10:FF:000002">
    <property type="entry name" value="L-aspartate oxidase"/>
    <property type="match status" value="1"/>
</dbReference>
<dbReference type="GO" id="GO:0034628">
    <property type="term" value="P:'de novo' NAD+ biosynthetic process from L-aspartate"/>
    <property type="evidence" value="ECO:0007669"/>
    <property type="project" value="TreeGrafter"/>
</dbReference>
<dbReference type="EMBL" id="CP036280">
    <property type="protein sequence ID" value="QDU71357.1"/>
    <property type="molecule type" value="Genomic_DNA"/>
</dbReference>
<evidence type="ECO:0000259" key="13">
    <source>
        <dbReference type="Pfam" id="PF00890"/>
    </source>
</evidence>
<dbReference type="InterPro" id="IPR005288">
    <property type="entry name" value="NadB"/>
</dbReference>
<comment type="function">
    <text evidence="12">Catalyzes the oxidation of L-aspartate to iminoaspartate.</text>
</comment>
<accession>A0A518BWK9</accession>
<evidence type="ECO:0000256" key="8">
    <source>
        <dbReference type="ARBA" id="ARBA00023002"/>
    </source>
</evidence>
<feature type="domain" description="FAD-dependent oxidoreductase 2 FAD-binding" evidence="13">
    <location>
        <begin position="27"/>
        <end position="405"/>
    </location>
</feature>
<evidence type="ECO:0000256" key="2">
    <source>
        <dbReference type="ARBA" id="ARBA00004950"/>
    </source>
</evidence>
<dbReference type="PANTHER" id="PTHR42716:SF2">
    <property type="entry name" value="L-ASPARTATE OXIDASE, CHLOROPLASTIC"/>
    <property type="match status" value="1"/>
</dbReference>
<dbReference type="Pfam" id="PF00890">
    <property type="entry name" value="FAD_binding_2"/>
    <property type="match status" value="1"/>
</dbReference>
<dbReference type="PRINTS" id="PR00368">
    <property type="entry name" value="FADPNR"/>
</dbReference>
<evidence type="ECO:0000256" key="11">
    <source>
        <dbReference type="PIRSR" id="PIRSR000171-1"/>
    </source>
</evidence>
<evidence type="ECO:0000256" key="1">
    <source>
        <dbReference type="ARBA" id="ARBA00001974"/>
    </source>
</evidence>
<dbReference type="Gene3D" id="3.50.50.60">
    <property type="entry name" value="FAD/NAD(P)-binding domain"/>
    <property type="match status" value="1"/>
</dbReference>
<dbReference type="InterPro" id="IPR015939">
    <property type="entry name" value="Fum_Rdtase/Succ_DH_flav-like_C"/>
</dbReference>
<dbReference type="SUPFAM" id="SSF46977">
    <property type="entry name" value="Succinate dehydrogenase/fumarate reductase flavoprotein C-terminal domain"/>
    <property type="match status" value="1"/>
</dbReference>
<dbReference type="GO" id="GO:0005737">
    <property type="term" value="C:cytoplasm"/>
    <property type="evidence" value="ECO:0007669"/>
    <property type="project" value="UniProtKB-SubCell"/>
</dbReference>
<dbReference type="PIRSF" id="PIRSF000171">
    <property type="entry name" value="SDHA_APRA_LASPO"/>
    <property type="match status" value="1"/>
</dbReference>
<evidence type="ECO:0000256" key="4">
    <source>
        <dbReference type="ARBA" id="ARBA00012173"/>
    </source>
</evidence>
<sequence>MMLSEFFEDRRYLIPFRATLLPQIFTDVLVIGTGVAGFSAAIQAATGDKPADVILTCKGPWKRTSTAWAQGGISAVMSPEDSVEAHTEDTLVAGADLCNPEVVRDIAGEGRQAIDRLIKMGMRLDRPEGGGDFHLGREGGHRIPRIVHADGDSTGKELARTLHKEITRNPGIRLFEDCFVLDLITREGAPPTCLGAVTYHPKHGLQVIWAHTTILGTGGCGQLFRESTNPEFATGDGLAMAYRAGLDLADLAFIQFHPTTLYVAGATRSLITEAVRGEGAHIIDRSGHRFMPDYDERAELAPRDIVSQCIVAQMAKTDHTNVYLDVRHFAEGQFAARFPGIDRRLRDFGIDPTRQPIPIQPAAHYMVGGILADTHGRTNIENLLAVGEASCTGFHGANRLASNSLLEGLVCGSRAGLLARETAADRTRHTLIKVISDIRPSERSELDLPDVRSSLRSVMWRHVGISREGKRLIEVQEMIDFWARYVMDKIFDDVAGWEVQNMLTAGGAITRSALWRTESRGTHHRDDHPQRDDTFRVHDAWSRGLDQPRTIPIPTDEAAPPTA</sequence>
<dbReference type="Gene3D" id="3.90.700.10">
    <property type="entry name" value="Succinate dehydrogenase/fumarate reductase flavoprotein, catalytic domain"/>
    <property type="match status" value="1"/>
</dbReference>
<evidence type="ECO:0000256" key="7">
    <source>
        <dbReference type="ARBA" id="ARBA00022827"/>
    </source>
</evidence>
<dbReference type="InterPro" id="IPR037099">
    <property type="entry name" value="Fum_R/Succ_DH_flav-like_C_sf"/>
</dbReference>
<organism evidence="15 16">
    <name type="scientific">Mucisphaera calidilacus</name>
    <dbReference type="NCBI Taxonomy" id="2527982"/>
    <lineage>
        <taxon>Bacteria</taxon>
        <taxon>Pseudomonadati</taxon>
        <taxon>Planctomycetota</taxon>
        <taxon>Phycisphaerae</taxon>
        <taxon>Phycisphaerales</taxon>
        <taxon>Phycisphaeraceae</taxon>
        <taxon>Mucisphaera</taxon>
    </lineage>
</organism>
<dbReference type="UniPathway" id="UPA00253">
    <property type="reaction ID" value="UER00326"/>
</dbReference>
<dbReference type="NCBIfam" id="TIGR00551">
    <property type="entry name" value="nadB"/>
    <property type="match status" value="1"/>
</dbReference>
<dbReference type="GO" id="GO:0008734">
    <property type="term" value="F:L-aspartate oxidase activity"/>
    <property type="evidence" value="ECO:0007669"/>
    <property type="project" value="UniProtKB-UniRule"/>
</dbReference>
<dbReference type="InterPro" id="IPR027477">
    <property type="entry name" value="Succ_DH/fumarate_Rdtase_cat_sf"/>
</dbReference>
<proteinExistence type="inferred from homology"/>